<dbReference type="Gene3D" id="3.30.360.10">
    <property type="entry name" value="Dihydrodipicolinate Reductase, domain 2"/>
    <property type="match status" value="1"/>
</dbReference>
<feature type="domain" description="GFO/IDH/MocA-like oxidoreductase" evidence="7">
    <location>
        <begin position="185"/>
        <end position="308"/>
    </location>
</feature>
<dbReference type="Pfam" id="PF22725">
    <property type="entry name" value="GFO_IDH_MocA_C3"/>
    <property type="match status" value="1"/>
</dbReference>
<dbReference type="GO" id="GO:0047837">
    <property type="term" value="F:D-xylose 1-dehydrogenase (NADP+) activity"/>
    <property type="evidence" value="ECO:0007669"/>
    <property type="project" value="UniProtKB-EC"/>
</dbReference>
<evidence type="ECO:0000256" key="3">
    <source>
        <dbReference type="ARBA" id="ARBA00038984"/>
    </source>
</evidence>
<proteinExistence type="inferred from homology"/>
<dbReference type="InterPro" id="IPR036291">
    <property type="entry name" value="NAD(P)-bd_dom_sf"/>
</dbReference>
<comment type="caution">
    <text evidence="8">The sequence shown here is derived from an EMBL/GenBank/DDBJ whole genome shotgun (WGS) entry which is preliminary data.</text>
</comment>
<dbReference type="OrthoDB" id="2129491at2759"/>
<reference evidence="8 9" key="1">
    <citation type="journal article" date="2014" name="Mol. Plant">
        <title>Chromosome Scale Genome Assembly and Transcriptome Profiling of Nannochloropsis gaditana in Nitrogen Depletion.</title>
        <authorList>
            <person name="Corteggiani Carpinelli E."/>
            <person name="Telatin A."/>
            <person name="Vitulo N."/>
            <person name="Forcato C."/>
            <person name="D'Angelo M."/>
            <person name="Schiavon R."/>
            <person name="Vezzi A."/>
            <person name="Giacometti G.M."/>
            <person name="Morosinotto T."/>
            <person name="Valle G."/>
        </authorList>
    </citation>
    <scope>NUCLEOTIDE SEQUENCE [LARGE SCALE GENOMIC DNA]</scope>
    <source>
        <strain evidence="8 9">B-31</strain>
    </source>
</reference>
<feature type="domain" description="Gfo/Idh/MocA-like oxidoreductase N-terminal" evidence="6">
    <location>
        <begin position="56"/>
        <end position="171"/>
    </location>
</feature>
<name>W7U2X4_9STRA</name>
<evidence type="ECO:0000256" key="2">
    <source>
        <dbReference type="ARBA" id="ARBA00023002"/>
    </source>
</evidence>
<keyword evidence="2" id="KW-0560">Oxidoreductase</keyword>
<evidence type="ECO:0000256" key="4">
    <source>
        <dbReference type="ARBA" id="ARBA00042988"/>
    </source>
</evidence>
<dbReference type="Proteomes" id="UP000019335">
    <property type="component" value="Chromosome 1"/>
</dbReference>
<comment type="catalytic activity">
    <reaction evidence="5">
        <text>D-xylose + NADP(+) = D-xylono-1,5-lactone + NADPH + H(+)</text>
        <dbReference type="Rhea" id="RHEA:22000"/>
        <dbReference type="ChEBI" id="CHEBI:15378"/>
        <dbReference type="ChEBI" id="CHEBI:15867"/>
        <dbReference type="ChEBI" id="CHEBI:53455"/>
        <dbReference type="ChEBI" id="CHEBI:57783"/>
        <dbReference type="ChEBI" id="CHEBI:58349"/>
        <dbReference type="EC" id="1.1.1.179"/>
    </reaction>
</comment>
<dbReference type="Pfam" id="PF01408">
    <property type="entry name" value="GFO_IDH_MocA"/>
    <property type="match status" value="1"/>
</dbReference>
<accession>W7U2X4</accession>
<dbReference type="PANTHER" id="PTHR22604">
    <property type="entry name" value="OXIDOREDUCTASES"/>
    <property type="match status" value="1"/>
</dbReference>
<evidence type="ECO:0000256" key="5">
    <source>
        <dbReference type="ARBA" id="ARBA00049233"/>
    </source>
</evidence>
<dbReference type="EC" id="1.1.1.179" evidence="3"/>
<sequence>MDSNGNNSVEDVVRSLDAFFSSSSSSPPSSAPRPVPLDIADGLTLLSPPTAAGATLNWGIMGAGRVSHDFVQALKALPQARVVAVGASTLPKAEAFASTHKIPGAHGSYEALARDPEVQIVYVGTLHAFHKEHALLALEAGKHVLVEKPVACRAEDGVVMVGRAREKKLLFLEGMWTRFFPVVEMARYLISSGAIGRVVALHADFGFNSSDSEGYPDSPFFNHVLGGGGLLFVGVYPISMAPLCFGSRMPTKIAAAGVVDAPTGVDLSGGVILEYEGGREGGGLAVLTYNLMGETPEETTIVGTEGRIKILGPAHCPTQMVLYRKHKGRRNVQAFDFEYPLPAPLPAVEATGGFNYPNSQGFMYEAAAAQRCVLAGLGETPQYTMEETLIVAKIMDEVRRQLGVRAVGGGGEDGKGTK</sequence>
<dbReference type="GO" id="GO:0000166">
    <property type="term" value="F:nucleotide binding"/>
    <property type="evidence" value="ECO:0007669"/>
    <property type="project" value="InterPro"/>
</dbReference>
<evidence type="ECO:0000259" key="6">
    <source>
        <dbReference type="Pfam" id="PF01408"/>
    </source>
</evidence>
<evidence type="ECO:0000313" key="8">
    <source>
        <dbReference type="EMBL" id="EWM30143.1"/>
    </source>
</evidence>
<dbReference type="InterPro" id="IPR000683">
    <property type="entry name" value="Gfo/Idh/MocA-like_OxRdtase_N"/>
</dbReference>
<dbReference type="InterPro" id="IPR055170">
    <property type="entry name" value="GFO_IDH_MocA-like_dom"/>
</dbReference>
<dbReference type="InterPro" id="IPR050984">
    <property type="entry name" value="Gfo/Idh/MocA_domain"/>
</dbReference>
<dbReference type="EMBL" id="AZIL01000041">
    <property type="protein sequence ID" value="EWM30143.1"/>
    <property type="molecule type" value="Genomic_DNA"/>
</dbReference>
<dbReference type="Gene3D" id="3.40.50.720">
    <property type="entry name" value="NAD(P)-binding Rossmann-like Domain"/>
    <property type="match status" value="1"/>
</dbReference>
<dbReference type="SUPFAM" id="SSF55347">
    <property type="entry name" value="Glyceraldehyde-3-phosphate dehydrogenase-like, C-terminal domain"/>
    <property type="match status" value="1"/>
</dbReference>
<evidence type="ECO:0000313" key="9">
    <source>
        <dbReference type="Proteomes" id="UP000019335"/>
    </source>
</evidence>
<evidence type="ECO:0000259" key="7">
    <source>
        <dbReference type="Pfam" id="PF22725"/>
    </source>
</evidence>
<gene>
    <name evidence="8" type="ORF">Naga_100115g16</name>
</gene>
<keyword evidence="9" id="KW-1185">Reference proteome</keyword>
<organism evidence="8 9">
    <name type="scientific">Nannochloropsis gaditana</name>
    <dbReference type="NCBI Taxonomy" id="72520"/>
    <lineage>
        <taxon>Eukaryota</taxon>
        <taxon>Sar</taxon>
        <taxon>Stramenopiles</taxon>
        <taxon>Ochrophyta</taxon>
        <taxon>Eustigmatophyceae</taxon>
        <taxon>Eustigmatales</taxon>
        <taxon>Monodopsidaceae</taxon>
        <taxon>Nannochloropsis</taxon>
    </lineage>
</organism>
<dbReference type="AlphaFoldDB" id="W7U2X4"/>
<evidence type="ECO:0000256" key="1">
    <source>
        <dbReference type="ARBA" id="ARBA00010928"/>
    </source>
</evidence>
<dbReference type="PANTHER" id="PTHR22604:SF105">
    <property type="entry name" value="TRANS-1,2-DIHYDROBENZENE-1,2-DIOL DEHYDROGENASE"/>
    <property type="match status" value="1"/>
</dbReference>
<dbReference type="SUPFAM" id="SSF51735">
    <property type="entry name" value="NAD(P)-binding Rossmann-fold domains"/>
    <property type="match status" value="1"/>
</dbReference>
<protein>
    <recommendedName>
        <fullName evidence="3">D-xylose 1-dehydrogenase (NADP(+), D-xylono-1,5-lactone-forming)</fullName>
        <ecNumber evidence="3">1.1.1.179</ecNumber>
    </recommendedName>
    <alternativeName>
        <fullName evidence="4">D-xylose-NADP dehydrogenase</fullName>
    </alternativeName>
</protein>
<comment type="similarity">
    <text evidence="1">Belongs to the Gfo/Idh/MocA family.</text>
</comment>